<evidence type="ECO:0008006" key="4">
    <source>
        <dbReference type="Google" id="ProtNLM"/>
    </source>
</evidence>
<evidence type="ECO:0000256" key="1">
    <source>
        <dbReference type="SAM" id="MobiDB-lite"/>
    </source>
</evidence>
<reference evidence="2" key="1">
    <citation type="submission" date="2025-08" db="UniProtKB">
        <authorList>
            <consortium name="Ensembl"/>
        </authorList>
    </citation>
    <scope>IDENTIFICATION</scope>
</reference>
<sequence>MWKSVVGHDVNVKVESEGDDWETDPNFENDVSEQEQRWGSRTIEGSGRKEHIRWGSRTIEGSGRKEHIR</sequence>
<organism evidence="2 3">
    <name type="scientific">Sinocyclocheilus anshuiensis</name>
    <dbReference type="NCBI Taxonomy" id="1608454"/>
    <lineage>
        <taxon>Eukaryota</taxon>
        <taxon>Metazoa</taxon>
        <taxon>Chordata</taxon>
        <taxon>Craniata</taxon>
        <taxon>Vertebrata</taxon>
        <taxon>Euteleostomi</taxon>
        <taxon>Actinopterygii</taxon>
        <taxon>Neopterygii</taxon>
        <taxon>Teleostei</taxon>
        <taxon>Ostariophysi</taxon>
        <taxon>Cypriniformes</taxon>
        <taxon>Cyprinidae</taxon>
        <taxon>Cyprininae</taxon>
        <taxon>Sinocyclocheilus</taxon>
    </lineage>
</organism>
<reference evidence="2" key="2">
    <citation type="submission" date="2025-09" db="UniProtKB">
        <authorList>
            <consortium name="Ensembl"/>
        </authorList>
    </citation>
    <scope>IDENTIFICATION</scope>
</reference>
<evidence type="ECO:0000313" key="3">
    <source>
        <dbReference type="Proteomes" id="UP000472260"/>
    </source>
</evidence>
<keyword evidence="3" id="KW-1185">Reference proteome</keyword>
<name>A0A671LAK0_9TELE</name>
<dbReference type="AlphaFoldDB" id="A0A671LAK0"/>
<proteinExistence type="predicted"/>
<dbReference type="Ensembl" id="ENSSANT00000016172.1">
    <property type="protein sequence ID" value="ENSSANP00000015177.1"/>
    <property type="gene ID" value="ENSSANG00000008008.1"/>
</dbReference>
<feature type="compositionally biased region" description="Acidic residues" evidence="1">
    <location>
        <begin position="17"/>
        <end position="33"/>
    </location>
</feature>
<dbReference type="Proteomes" id="UP000472260">
    <property type="component" value="Unassembled WGS sequence"/>
</dbReference>
<protein>
    <recommendedName>
        <fullName evidence="4">Hematopoietic cell-specific Lyn substrate 1</fullName>
    </recommendedName>
</protein>
<feature type="region of interest" description="Disordered" evidence="1">
    <location>
        <begin position="1"/>
        <end position="69"/>
    </location>
</feature>
<evidence type="ECO:0000313" key="2">
    <source>
        <dbReference type="Ensembl" id="ENSSANP00000015177.1"/>
    </source>
</evidence>
<accession>A0A671LAK0</accession>